<evidence type="ECO:0000313" key="1">
    <source>
        <dbReference type="EMBL" id="CCD01806.1"/>
    </source>
</evidence>
<dbReference type="KEGG" id="abs:AZOBR_p270002"/>
<accession>A0A9P1JXN3</accession>
<keyword evidence="2" id="KW-1185">Reference proteome</keyword>
<keyword evidence="1" id="KW-0614">Plasmid</keyword>
<reference evidence="1 2" key="1">
    <citation type="journal article" date="2011" name="PLoS Genet.">
        <title>Azospirillum genomes reveal transition of bacteria from aquatic to terrestrial environments.</title>
        <authorList>
            <person name="Wisniewski-Dye F."/>
            <person name="Borziak K."/>
            <person name="Khalsa-Moyers G."/>
            <person name="Alexandre G."/>
            <person name="Sukharnikov L.O."/>
            <person name="Wuichet K."/>
            <person name="Hurst G.B."/>
            <person name="McDonald W.H."/>
            <person name="Robertson J.S."/>
            <person name="Barbe V."/>
            <person name="Calteau A."/>
            <person name="Rouy Z."/>
            <person name="Mangenot S."/>
            <person name="Prigent-Combaret C."/>
            <person name="Normand P."/>
            <person name="Boyer M."/>
            <person name="Siguier P."/>
            <person name="Dessaux Y."/>
            <person name="Elmerich C."/>
            <person name="Condemine G."/>
            <person name="Krishnen G."/>
            <person name="Kennedy I."/>
            <person name="Paterson A.H."/>
            <person name="Gonzalez V."/>
            <person name="Mavingui P."/>
            <person name="Zhulin I.B."/>
        </authorList>
    </citation>
    <scope>NUCLEOTIDE SEQUENCE [LARGE SCALE GENOMIC DNA]</scope>
    <source>
        <strain evidence="1 2">Sp245</strain>
    </source>
</reference>
<proteinExistence type="predicted"/>
<sequence>MCEKCMPPIFLRKENAIRFDRNEWMGNVSILSESLRFLASAEKEPCADATSF</sequence>
<dbReference type="Proteomes" id="UP000007319">
    <property type="component" value="Plasmid AZOBR_p2"/>
</dbReference>
<gene>
    <name evidence="1" type="ORF">AZOBR_p270002</name>
</gene>
<protein>
    <submittedName>
        <fullName evidence="1">Uncharacterized protein</fullName>
    </submittedName>
</protein>
<name>A0A9P1JXN3_9PROT</name>
<geneLocation type="plasmid" evidence="1 2">
    <name>AZOBR_p2</name>
</geneLocation>
<organism evidence="1 2">
    <name type="scientific">Azospirillum baldaniorum</name>
    <dbReference type="NCBI Taxonomy" id="1064539"/>
    <lineage>
        <taxon>Bacteria</taxon>
        <taxon>Pseudomonadati</taxon>
        <taxon>Pseudomonadota</taxon>
        <taxon>Alphaproteobacteria</taxon>
        <taxon>Rhodospirillales</taxon>
        <taxon>Azospirillaceae</taxon>
        <taxon>Azospirillum</taxon>
    </lineage>
</organism>
<evidence type="ECO:0000313" key="2">
    <source>
        <dbReference type="Proteomes" id="UP000007319"/>
    </source>
</evidence>
<dbReference type="AlphaFoldDB" id="A0A9P1JXN3"/>
<dbReference type="EMBL" id="HE577329">
    <property type="protein sequence ID" value="CCD01806.1"/>
    <property type="molecule type" value="Genomic_DNA"/>
</dbReference>